<sequence length="40" mass="4554">KESSKPSSLMTLEHPHIDLKQLIITSVRGDVQLQNDLLIR</sequence>
<protein>
    <submittedName>
        <fullName evidence="2">Uncharacterized protein</fullName>
    </submittedName>
</protein>
<reference evidence="2" key="1">
    <citation type="submission" date="2021-02" db="EMBL/GenBank/DDBJ databases">
        <authorList>
            <person name="Nowell W R."/>
        </authorList>
    </citation>
    <scope>NUCLEOTIDE SEQUENCE</scope>
</reference>
<dbReference type="AlphaFoldDB" id="A0A8S2Y3J8"/>
<evidence type="ECO:0000313" key="2">
    <source>
        <dbReference type="EMBL" id="CAF4526665.1"/>
    </source>
</evidence>
<accession>A0A8S2Y3J8</accession>
<dbReference type="EMBL" id="CAJOBA010102896">
    <property type="protein sequence ID" value="CAF4526665.1"/>
    <property type="molecule type" value="Genomic_DNA"/>
</dbReference>
<organism evidence="2 3">
    <name type="scientific">Didymodactylos carnosus</name>
    <dbReference type="NCBI Taxonomy" id="1234261"/>
    <lineage>
        <taxon>Eukaryota</taxon>
        <taxon>Metazoa</taxon>
        <taxon>Spiralia</taxon>
        <taxon>Gnathifera</taxon>
        <taxon>Rotifera</taxon>
        <taxon>Eurotatoria</taxon>
        <taxon>Bdelloidea</taxon>
        <taxon>Philodinida</taxon>
        <taxon>Philodinidae</taxon>
        <taxon>Didymodactylos</taxon>
    </lineage>
</organism>
<gene>
    <name evidence="1" type="ORF">OVA965_LOCUS45432</name>
    <name evidence="2" type="ORF">TMI583_LOCUS48922</name>
</gene>
<evidence type="ECO:0000313" key="3">
    <source>
        <dbReference type="Proteomes" id="UP000682733"/>
    </source>
</evidence>
<proteinExistence type="predicted"/>
<evidence type="ECO:0000313" key="1">
    <source>
        <dbReference type="EMBL" id="CAF1663968.1"/>
    </source>
</evidence>
<name>A0A8S2Y3J8_9BILA</name>
<dbReference type="EMBL" id="CAJNOK010071432">
    <property type="protein sequence ID" value="CAF1663968.1"/>
    <property type="molecule type" value="Genomic_DNA"/>
</dbReference>
<feature type="non-terminal residue" evidence="2">
    <location>
        <position position="1"/>
    </location>
</feature>
<dbReference type="Proteomes" id="UP000677228">
    <property type="component" value="Unassembled WGS sequence"/>
</dbReference>
<comment type="caution">
    <text evidence="2">The sequence shown here is derived from an EMBL/GenBank/DDBJ whole genome shotgun (WGS) entry which is preliminary data.</text>
</comment>
<dbReference type="Proteomes" id="UP000682733">
    <property type="component" value="Unassembled WGS sequence"/>
</dbReference>